<gene>
    <name evidence="3" type="ORF">HMI49_41500</name>
</gene>
<reference evidence="3 4" key="1">
    <citation type="submission" date="2020-05" db="EMBL/GenBank/DDBJ databases">
        <authorList>
            <person name="Whitworth D."/>
        </authorList>
    </citation>
    <scope>NUCLEOTIDE SEQUENCE [LARGE SCALE GENOMIC DNA]</scope>
    <source>
        <strain evidence="3 4">AB043B</strain>
    </source>
</reference>
<evidence type="ECO:0000313" key="3">
    <source>
        <dbReference type="EMBL" id="NOK39659.1"/>
    </source>
</evidence>
<feature type="non-terminal residue" evidence="3">
    <location>
        <position position="48"/>
    </location>
</feature>
<name>A0A3A8GW32_9BACT</name>
<feature type="signal peptide" evidence="2">
    <location>
        <begin position="1"/>
        <end position="18"/>
    </location>
</feature>
<dbReference type="EMBL" id="JABFJV010000538">
    <property type="protein sequence ID" value="NOK39659.1"/>
    <property type="molecule type" value="Genomic_DNA"/>
</dbReference>
<proteinExistence type="predicted"/>
<evidence type="ECO:0000313" key="4">
    <source>
        <dbReference type="Proteomes" id="UP000563426"/>
    </source>
</evidence>
<dbReference type="Proteomes" id="UP000563426">
    <property type="component" value="Unassembled WGS sequence"/>
</dbReference>
<evidence type="ECO:0000256" key="2">
    <source>
        <dbReference type="SAM" id="SignalP"/>
    </source>
</evidence>
<comment type="caution">
    <text evidence="3">The sequence shown here is derived from an EMBL/GenBank/DDBJ whole genome shotgun (WGS) entry which is preliminary data.</text>
</comment>
<keyword evidence="4" id="KW-1185">Reference proteome</keyword>
<dbReference type="AlphaFoldDB" id="A0A3A8GW32"/>
<accession>A0A3A8GW32</accession>
<evidence type="ECO:0000256" key="1">
    <source>
        <dbReference type="SAM" id="MobiDB-lite"/>
    </source>
</evidence>
<feature type="chain" id="PRO_5044075894" evidence="2">
    <location>
        <begin position="19"/>
        <end position="48"/>
    </location>
</feature>
<keyword evidence="2" id="KW-0732">Signal</keyword>
<sequence>MRSLLVTFSLLTSSAAMAQASTPQEALPTPPASEPREAVEPSATDAQA</sequence>
<protein>
    <submittedName>
        <fullName evidence="3">Porin</fullName>
    </submittedName>
</protein>
<organism evidence="3 4">
    <name type="scientific">Corallococcus exercitus</name>
    <dbReference type="NCBI Taxonomy" id="2316736"/>
    <lineage>
        <taxon>Bacteria</taxon>
        <taxon>Pseudomonadati</taxon>
        <taxon>Myxococcota</taxon>
        <taxon>Myxococcia</taxon>
        <taxon>Myxococcales</taxon>
        <taxon>Cystobacterineae</taxon>
        <taxon>Myxococcaceae</taxon>
        <taxon>Corallococcus</taxon>
    </lineage>
</organism>
<feature type="region of interest" description="Disordered" evidence="1">
    <location>
        <begin position="16"/>
        <end position="48"/>
    </location>
</feature>